<comment type="caution">
    <text evidence="1">The sequence shown here is derived from an EMBL/GenBank/DDBJ whole genome shotgun (WGS) entry which is preliminary data.</text>
</comment>
<name>A0A9D1LHN0_9FIRM</name>
<gene>
    <name evidence="1" type="ORF">IAB68_01305</name>
</gene>
<organism evidence="1 2">
    <name type="scientific">Candidatus Aphodocola excrementigallinarum</name>
    <dbReference type="NCBI Taxonomy" id="2840670"/>
    <lineage>
        <taxon>Bacteria</taxon>
        <taxon>Bacillati</taxon>
        <taxon>Bacillota</taxon>
        <taxon>Bacilli</taxon>
        <taxon>Candidatus Aphodocola</taxon>
    </lineage>
</organism>
<dbReference type="Proteomes" id="UP000824074">
    <property type="component" value="Unassembled WGS sequence"/>
</dbReference>
<evidence type="ECO:0000313" key="1">
    <source>
        <dbReference type="EMBL" id="HIU39925.1"/>
    </source>
</evidence>
<dbReference type="EMBL" id="DVMT01000015">
    <property type="protein sequence ID" value="HIU39925.1"/>
    <property type="molecule type" value="Genomic_DNA"/>
</dbReference>
<accession>A0A9D1LHN0</accession>
<evidence type="ECO:0000313" key="2">
    <source>
        <dbReference type="Proteomes" id="UP000824074"/>
    </source>
</evidence>
<protein>
    <submittedName>
        <fullName evidence="1">Uncharacterized protein</fullName>
    </submittedName>
</protein>
<sequence>MNKDKKEIIDNLNNSYGFMLSYGDSYDVIPMGVYKVDSILPSYKNPYKYGAAYRYGITSYPLRDRYSTVKLVKVNSDNEIKENSVIYIPFLEFKKLTNLETEENNYFARQLSNLENKDDQLLYITKIAQEYYKKHKLSPIEFWQSVSLDNLNATYEVNGNLMGNNFTLIPFSYGKVKKKVLTMTKQYVDDLPSLNLCTFYDENGSNTKKLSK</sequence>
<proteinExistence type="predicted"/>
<dbReference type="AlphaFoldDB" id="A0A9D1LHN0"/>
<reference evidence="1" key="1">
    <citation type="submission" date="2020-10" db="EMBL/GenBank/DDBJ databases">
        <authorList>
            <person name="Gilroy R."/>
        </authorList>
    </citation>
    <scope>NUCLEOTIDE SEQUENCE</scope>
    <source>
        <strain evidence="1">CHK193-30670</strain>
    </source>
</reference>
<reference evidence="1" key="2">
    <citation type="journal article" date="2021" name="PeerJ">
        <title>Extensive microbial diversity within the chicken gut microbiome revealed by metagenomics and culture.</title>
        <authorList>
            <person name="Gilroy R."/>
            <person name="Ravi A."/>
            <person name="Getino M."/>
            <person name="Pursley I."/>
            <person name="Horton D.L."/>
            <person name="Alikhan N.F."/>
            <person name="Baker D."/>
            <person name="Gharbi K."/>
            <person name="Hall N."/>
            <person name="Watson M."/>
            <person name="Adriaenssens E.M."/>
            <person name="Foster-Nyarko E."/>
            <person name="Jarju S."/>
            <person name="Secka A."/>
            <person name="Antonio M."/>
            <person name="Oren A."/>
            <person name="Chaudhuri R.R."/>
            <person name="La Ragione R."/>
            <person name="Hildebrand F."/>
            <person name="Pallen M.J."/>
        </authorList>
    </citation>
    <scope>NUCLEOTIDE SEQUENCE</scope>
    <source>
        <strain evidence="1">CHK193-30670</strain>
    </source>
</reference>